<dbReference type="InterPro" id="IPR003010">
    <property type="entry name" value="C-N_Hydrolase"/>
</dbReference>
<reference evidence="11 12" key="1">
    <citation type="journal article" date="2024" name="Environ. Microbiol.">
        <title>Novel evolutionary insights on the interactions of the Holosporales (Alphaproteobacteria) with eukaryotic hosts from comparative genomics.</title>
        <authorList>
            <person name="Giovannini M."/>
            <person name="Petroni G."/>
            <person name="Castelli M."/>
        </authorList>
    </citation>
    <scope>NUCLEOTIDE SEQUENCE [LARGE SCALE GENOMIC DNA]</scope>
    <source>
        <strain evidence="11 12">US_Bl 15I1</strain>
    </source>
</reference>
<dbReference type="PANTHER" id="PTHR38686:SF1">
    <property type="entry name" value="APOLIPOPROTEIN N-ACYLTRANSFERASE"/>
    <property type="match status" value="1"/>
</dbReference>
<dbReference type="HAMAP" id="MF_01148">
    <property type="entry name" value="Lnt"/>
    <property type="match status" value="1"/>
</dbReference>
<dbReference type="Gene3D" id="3.60.110.10">
    <property type="entry name" value="Carbon-nitrogen hydrolase"/>
    <property type="match status" value="1"/>
</dbReference>
<feature type="transmembrane region" description="Helical" evidence="9">
    <location>
        <begin position="64"/>
        <end position="89"/>
    </location>
</feature>
<evidence type="ECO:0000256" key="9">
    <source>
        <dbReference type="HAMAP-Rule" id="MF_01148"/>
    </source>
</evidence>
<keyword evidence="3 9" id="KW-1003">Cell membrane</keyword>
<feature type="domain" description="CN hydrolase" evidence="10">
    <location>
        <begin position="207"/>
        <end position="457"/>
    </location>
</feature>
<dbReference type="InterPro" id="IPR004563">
    <property type="entry name" value="Apolipo_AcylTrfase"/>
</dbReference>
<keyword evidence="12" id="KW-1185">Reference proteome</keyword>
<feature type="transmembrane region" description="Helical" evidence="9">
    <location>
        <begin position="38"/>
        <end position="58"/>
    </location>
</feature>
<comment type="subcellular location">
    <subcellularLocation>
        <location evidence="1 9">Cell membrane</location>
        <topology evidence="1 9">Multi-pass membrane protein</topology>
    </subcellularLocation>
</comment>
<organism evidence="11 12">
    <name type="scientific">Candidatus Bealeia paramacronuclearis</name>
    <dbReference type="NCBI Taxonomy" id="1921001"/>
    <lineage>
        <taxon>Bacteria</taxon>
        <taxon>Pseudomonadati</taxon>
        <taxon>Pseudomonadota</taxon>
        <taxon>Alphaproteobacteria</taxon>
        <taxon>Holosporales</taxon>
        <taxon>Holosporaceae</taxon>
        <taxon>Candidatus Bealeia</taxon>
    </lineage>
</organism>
<dbReference type="InterPro" id="IPR045378">
    <property type="entry name" value="LNT_N"/>
</dbReference>
<keyword evidence="4 9" id="KW-0808">Transferase</keyword>
<comment type="catalytic activity">
    <reaction evidence="9">
        <text>N-terminal S-1,2-diacyl-sn-glyceryl-L-cysteinyl-[lipoprotein] + a glycerophospholipid = N-acyl-S-1,2-diacyl-sn-glyceryl-L-cysteinyl-[lipoprotein] + a 2-acyl-sn-glycero-3-phospholipid + H(+)</text>
        <dbReference type="Rhea" id="RHEA:48228"/>
        <dbReference type="Rhea" id="RHEA-COMP:14681"/>
        <dbReference type="Rhea" id="RHEA-COMP:14684"/>
        <dbReference type="ChEBI" id="CHEBI:15378"/>
        <dbReference type="ChEBI" id="CHEBI:136912"/>
        <dbReference type="ChEBI" id="CHEBI:140656"/>
        <dbReference type="ChEBI" id="CHEBI:140657"/>
        <dbReference type="ChEBI" id="CHEBI:140660"/>
        <dbReference type="EC" id="2.3.1.269"/>
    </reaction>
</comment>
<accession>A0ABZ2C4Y1</accession>
<feature type="transmembrane region" description="Helical" evidence="9">
    <location>
        <begin position="101"/>
        <end position="120"/>
    </location>
</feature>
<feature type="transmembrane region" description="Helical" evidence="9">
    <location>
        <begin position="463"/>
        <end position="486"/>
    </location>
</feature>
<keyword evidence="8 9" id="KW-0012">Acyltransferase</keyword>
<evidence type="ECO:0000256" key="5">
    <source>
        <dbReference type="ARBA" id="ARBA00022692"/>
    </source>
</evidence>
<evidence type="ECO:0000256" key="4">
    <source>
        <dbReference type="ARBA" id="ARBA00022679"/>
    </source>
</evidence>
<evidence type="ECO:0000313" key="11">
    <source>
        <dbReference type="EMBL" id="WVX67474.1"/>
    </source>
</evidence>
<evidence type="ECO:0000256" key="8">
    <source>
        <dbReference type="ARBA" id="ARBA00023315"/>
    </source>
</evidence>
<dbReference type="PROSITE" id="PS50263">
    <property type="entry name" value="CN_HYDROLASE"/>
    <property type="match status" value="1"/>
</dbReference>
<dbReference type="PANTHER" id="PTHR38686">
    <property type="entry name" value="APOLIPOPROTEIN N-ACYLTRANSFERASE"/>
    <property type="match status" value="1"/>
</dbReference>
<comment type="pathway">
    <text evidence="9">Protein modification; lipoprotein biosynthesis (N-acyl transfer).</text>
</comment>
<dbReference type="NCBIfam" id="TIGR00546">
    <property type="entry name" value="lnt"/>
    <property type="match status" value="1"/>
</dbReference>
<keyword evidence="6 9" id="KW-1133">Transmembrane helix</keyword>
<name>A0ABZ2C4Y1_9PROT</name>
<dbReference type="EC" id="2.3.1.269" evidence="9"/>
<sequence length="492" mass="55424">MALAFAPVHAVPILWLSFLGAFYCLNFAPTPKAAFWDGWWFGLGFFVASLYWIAIATFVDLASFWWVIPFALLGLPVILSFFVGPVFYLTIKFSKDNYSRILLFICFWVLFEWLRAHLFTGFPWNLLGYVWTVSTPFLQIAAFGGVYLLTFFTLLLIGITYIGLQGGLLEKRIMISTYVIAVFLGIAGLSKLQEVPMTSSGPWMRLVQPSIPQSLKWNPEQREANLYRLLTLSHETSAHIPQAIIWPETAVSFFLDHEPRLRRLISQIIPEGAYLITGAPRKTPEGHEPFQIWNSSLVLNHEGAVLGHYDKFHLVPFGEYVPWRKELSHYMDLSWMKKITAGAIDFSIGNGPETLHVEKIPAFGPLICYEAIFPGAVVTPSGPRPEWLLNVTNDAWYGNSSGPYQHLEIVRMRAVEEGLPLVRAANNGISAVFDAYGRQVVSIPLNEIGIRDFQLPPPIAPTLYARFGDLIIFSILAFFLGAAFLIRVGRTT</sequence>
<feature type="transmembrane region" description="Helical" evidence="9">
    <location>
        <begin position="173"/>
        <end position="190"/>
    </location>
</feature>
<dbReference type="EMBL" id="CP133270">
    <property type="protein sequence ID" value="WVX67474.1"/>
    <property type="molecule type" value="Genomic_DNA"/>
</dbReference>
<dbReference type="RefSeq" id="WP_331256209.1">
    <property type="nucleotide sequence ID" value="NZ_CP133270.1"/>
</dbReference>
<keyword evidence="5 9" id="KW-0812">Transmembrane</keyword>
<feature type="transmembrane region" description="Helical" evidence="9">
    <location>
        <begin position="140"/>
        <end position="161"/>
    </location>
</feature>
<evidence type="ECO:0000256" key="6">
    <source>
        <dbReference type="ARBA" id="ARBA00022989"/>
    </source>
</evidence>
<dbReference type="Pfam" id="PF20154">
    <property type="entry name" value="LNT_N"/>
    <property type="match status" value="1"/>
</dbReference>
<evidence type="ECO:0000256" key="3">
    <source>
        <dbReference type="ARBA" id="ARBA00022475"/>
    </source>
</evidence>
<protein>
    <recommendedName>
        <fullName evidence="9">Apolipoprotein N-acyltransferase</fullName>
        <shortName evidence="9">ALP N-acyltransferase</shortName>
        <ecNumber evidence="9">2.3.1.269</ecNumber>
    </recommendedName>
</protein>
<dbReference type="InterPro" id="IPR036526">
    <property type="entry name" value="C-N_Hydrolase_sf"/>
</dbReference>
<keyword evidence="7 9" id="KW-0472">Membrane</keyword>
<proteinExistence type="inferred from homology"/>
<dbReference type="SUPFAM" id="SSF56317">
    <property type="entry name" value="Carbon-nitrogen hydrolase"/>
    <property type="match status" value="1"/>
</dbReference>
<evidence type="ECO:0000313" key="12">
    <source>
        <dbReference type="Proteomes" id="UP001330434"/>
    </source>
</evidence>
<evidence type="ECO:0000256" key="1">
    <source>
        <dbReference type="ARBA" id="ARBA00004651"/>
    </source>
</evidence>
<evidence type="ECO:0000259" key="10">
    <source>
        <dbReference type="PROSITE" id="PS50263"/>
    </source>
</evidence>
<evidence type="ECO:0000256" key="2">
    <source>
        <dbReference type="ARBA" id="ARBA00010065"/>
    </source>
</evidence>
<dbReference type="CDD" id="cd07571">
    <property type="entry name" value="ALP_N-acyl_transferase"/>
    <property type="match status" value="1"/>
</dbReference>
<comment type="function">
    <text evidence="9">Catalyzes the phospholipid dependent N-acylation of the N-terminal cysteine of apolipoprotein, the last step in lipoprotein maturation.</text>
</comment>
<feature type="transmembrane region" description="Helical" evidence="9">
    <location>
        <begin position="6"/>
        <end position="26"/>
    </location>
</feature>
<evidence type="ECO:0000256" key="7">
    <source>
        <dbReference type="ARBA" id="ARBA00023136"/>
    </source>
</evidence>
<dbReference type="Proteomes" id="UP001330434">
    <property type="component" value="Chromosome"/>
</dbReference>
<dbReference type="Pfam" id="PF00795">
    <property type="entry name" value="CN_hydrolase"/>
    <property type="match status" value="1"/>
</dbReference>
<gene>
    <name evidence="9" type="primary">lnt</name>
    <name evidence="11" type="ORF">Bealeia1_01680</name>
</gene>
<comment type="similarity">
    <text evidence="2 9">Belongs to the CN hydrolase family. Apolipoprotein N-acyltransferase subfamily.</text>
</comment>